<dbReference type="CDD" id="cd03449">
    <property type="entry name" value="R_hydratase"/>
    <property type="match status" value="1"/>
</dbReference>
<keyword evidence="1" id="KW-0456">Lyase</keyword>
<feature type="signal peptide" evidence="2">
    <location>
        <begin position="1"/>
        <end position="17"/>
    </location>
</feature>
<protein>
    <submittedName>
        <fullName evidence="4">Putative maoC-like dehydratase</fullName>
    </submittedName>
</protein>
<evidence type="ECO:0000256" key="1">
    <source>
        <dbReference type="ARBA" id="ARBA00023239"/>
    </source>
</evidence>
<gene>
    <name evidence="4" type="ORF">TVY486_0800860</name>
</gene>
<feature type="chain" id="PRO_5003409813" evidence="2">
    <location>
        <begin position="18"/>
        <end position="179"/>
    </location>
</feature>
<dbReference type="PANTHER" id="PTHR43437">
    <property type="entry name" value="HYDROXYACYL-THIOESTER DEHYDRATASE TYPE 2, MITOCHONDRIAL-RELATED"/>
    <property type="match status" value="1"/>
</dbReference>
<dbReference type="GO" id="GO:0006633">
    <property type="term" value="P:fatty acid biosynthetic process"/>
    <property type="evidence" value="ECO:0007669"/>
    <property type="project" value="TreeGrafter"/>
</dbReference>
<evidence type="ECO:0000259" key="3">
    <source>
        <dbReference type="Pfam" id="PF01575"/>
    </source>
</evidence>
<accession>G0U080</accession>
<dbReference type="Pfam" id="PF01575">
    <property type="entry name" value="MaoC_dehydratas"/>
    <property type="match status" value="1"/>
</dbReference>
<dbReference type="PANTHER" id="PTHR43437:SF3">
    <property type="entry name" value="HYDROXYACYL-THIOESTER DEHYDRATASE TYPE 2, MITOCHONDRIAL"/>
    <property type="match status" value="1"/>
</dbReference>
<keyword evidence="2" id="KW-0732">Signal</keyword>
<dbReference type="FunFam" id="3.10.129.10:FF:000042">
    <property type="entry name" value="MaoC domain protein dehydratase"/>
    <property type="match status" value="1"/>
</dbReference>
<dbReference type="SUPFAM" id="SSF54637">
    <property type="entry name" value="Thioesterase/thiol ester dehydrase-isomerase"/>
    <property type="match status" value="1"/>
</dbReference>
<evidence type="ECO:0000313" key="4">
    <source>
        <dbReference type="EMBL" id="CCC49478.1"/>
    </source>
</evidence>
<dbReference type="EMBL" id="HE573024">
    <property type="protein sequence ID" value="CCC49478.1"/>
    <property type="molecule type" value="Genomic_DNA"/>
</dbReference>
<reference evidence="4" key="1">
    <citation type="journal article" date="2012" name="Proc. Natl. Acad. Sci. U.S.A.">
        <title>Antigenic diversity is generated by distinct evolutionary mechanisms in African trypanosome species.</title>
        <authorList>
            <person name="Jackson A.P."/>
            <person name="Berry A."/>
            <person name="Aslett M."/>
            <person name="Allison H.C."/>
            <person name="Burton P."/>
            <person name="Vavrova-Anderson J."/>
            <person name="Brown R."/>
            <person name="Browne H."/>
            <person name="Corton N."/>
            <person name="Hauser H."/>
            <person name="Gamble J."/>
            <person name="Gilderthorp R."/>
            <person name="Marcello L."/>
            <person name="McQuillan J."/>
            <person name="Otto T.D."/>
            <person name="Quail M.A."/>
            <person name="Sanders M.J."/>
            <person name="van Tonder A."/>
            <person name="Ginger M.L."/>
            <person name="Field M.C."/>
            <person name="Barry J.D."/>
            <person name="Hertz-Fowler C."/>
            <person name="Berriman M."/>
        </authorList>
    </citation>
    <scope>NUCLEOTIDE SEQUENCE</scope>
    <source>
        <strain evidence="4">Y486</strain>
    </source>
</reference>
<dbReference type="VEuPathDB" id="TriTrypDB:TvY486_0800860"/>
<sequence length="179" mass="19493">MWYVCFIFFSLYWDTLSMPRVSARNMGKVIRIGDMACIRRIISCDDVKAFGSLVGDMNPIHVNDEAARAAGFQAPVVYGMLAGSLFSGLLGTTLPGPQSVYISQTLRFVAPVFVGDEVEARIEVTQFRKSGSMIAFRTTVSRIDPDSGSKVLCIDGTAIGINKTVTFEGESDWTITSVA</sequence>
<name>G0U080_TRYVY</name>
<proteinExistence type="predicted"/>
<dbReference type="GO" id="GO:0019171">
    <property type="term" value="F:(3R)-hydroxyacyl-[acyl-carrier-protein] dehydratase activity"/>
    <property type="evidence" value="ECO:0007669"/>
    <property type="project" value="TreeGrafter"/>
</dbReference>
<organism evidence="4">
    <name type="scientific">Trypanosoma vivax (strain Y486)</name>
    <dbReference type="NCBI Taxonomy" id="1055687"/>
    <lineage>
        <taxon>Eukaryota</taxon>
        <taxon>Discoba</taxon>
        <taxon>Euglenozoa</taxon>
        <taxon>Kinetoplastea</taxon>
        <taxon>Metakinetoplastina</taxon>
        <taxon>Trypanosomatida</taxon>
        <taxon>Trypanosomatidae</taxon>
        <taxon>Trypanosoma</taxon>
        <taxon>Duttonella</taxon>
    </lineage>
</organism>
<dbReference type="InterPro" id="IPR029069">
    <property type="entry name" value="HotDog_dom_sf"/>
</dbReference>
<dbReference type="AlphaFoldDB" id="G0U080"/>
<dbReference type="Gene3D" id="3.10.129.10">
    <property type="entry name" value="Hotdog Thioesterase"/>
    <property type="match status" value="1"/>
</dbReference>
<evidence type="ECO:0000256" key="2">
    <source>
        <dbReference type="SAM" id="SignalP"/>
    </source>
</evidence>
<dbReference type="GO" id="GO:0005739">
    <property type="term" value="C:mitochondrion"/>
    <property type="evidence" value="ECO:0007669"/>
    <property type="project" value="TreeGrafter"/>
</dbReference>
<dbReference type="InterPro" id="IPR050965">
    <property type="entry name" value="UPF0336/Enoyl-CoA_hydratase"/>
</dbReference>
<dbReference type="InterPro" id="IPR002539">
    <property type="entry name" value="MaoC-like_dom"/>
</dbReference>
<feature type="domain" description="MaoC-like" evidence="3">
    <location>
        <begin position="42"/>
        <end position="141"/>
    </location>
</feature>